<evidence type="ECO:0000256" key="10">
    <source>
        <dbReference type="ARBA" id="ARBA00023204"/>
    </source>
</evidence>
<sequence>MSSTKTSYVCQSCGHISPKWMGRCPDCESWDTLVEEREPPPRPSRGLRVSRGQTPIPITQISGEREERFSSGIQELDRVLGGGVVPGSLVLIGGDPGIGKSTLLLQSSGRVSQEGKSVLYITGEESASQTRMRANRLEALADSLYLLTETCLEEIIDHIHQLNPALVVIDSIQTLYTQQLPSAPGSVAQVRETAADLMSLAKSSQVPIFLIGHVTKEGSLAGPRVLEHIVDTVLYFEGDRGHAFRILRAVKNRFGSTNEIGVFEMKEQGLQEVANPSELFLAERPTGVPGSIVVACLEGSRPILVELQALVSSSNLGTARRMVTGLDYNRVSLMIALLEKRMGLHLVGEDIFLNVAGGVKVEEPAIDLGIILAIASSFQDQPIDGKSVAIGEVGLAGEVRAVPQLEMRIREAAKLGFERCLVPYNNSLRSEQELGIHLLPVDSIAGALEVLFS</sequence>
<dbReference type="GO" id="GO:0140664">
    <property type="term" value="F:ATP-dependent DNA damage sensor activity"/>
    <property type="evidence" value="ECO:0007669"/>
    <property type="project" value="InterPro"/>
</dbReference>
<dbReference type="Pfam" id="PF13541">
    <property type="entry name" value="ChlI"/>
    <property type="match status" value="1"/>
</dbReference>
<evidence type="ECO:0000256" key="8">
    <source>
        <dbReference type="ARBA" id="ARBA00023016"/>
    </source>
</evidence>
<reference evidence="15" key="1">
    <citation type="submission" date="2020-07" db="EMBL/GenBank/DDBJ databases">
        <title>Huge and variable diversity of episymbiotic CPR bacteria and DPANN archaea in groundwater ecosystems.</title>
        <authorList>
            <person name="He C.Y."/>
            <person name="Keren R."/>
            <person name="Whittaker M."/>
            <person name="Farag I.F."/>
            <person name="Doudna J."/>
            <person name="Cate J.H.D."/>
            <person name="Banfield J.F."/>
        </authorList>
    </citation>
    <scope>NUCLEOTIDE SEQUENCE</scope>
    <source>
        <strain evidence="15">NC_groundwater_672_Ag_B-0.1um_62_36</strain>
    </source>
</reference>
<feature type="binding site" evidence="11">
    <location>
        <begin position="94"/>
        <end position="101"/>
    </location>
    <ligand>
        <name>ATP</name>
        <dbReference type="ChEBI" id="CHEBI:30616"/>
    </ligand>
</feature>
<name>A0A932CM99_UNCTE</name>
<comment type="domain">
    <text evidence="11">The middle region has homology to RecA with ATPase motifs including the RadA KNRFG motif, while the C-terminus is homologous to Lon protease.</text>
</comment>
<dbReference type="Pfam" id="PF13481">
    <property type="entry name" value="AAA_25"/>
    <property type="match status" value="1"/>
</dbReference>
<dbReference type="InterPro" id="IPR020568">
    <property type="entry name" value="Ribosomal_Su5_D2-typ_SF"/>
</dbReference>
<keyword evidence="7 11" id="KW-0067">ATP-binding</keyword>
<evidence type="ECO:0000256" key="11">
    <source>
        <dbReference type="HAMAP-Rule" id="MF_01498"/>
    </source>
</evidence>
<keyword evidence="5" id="KW-0378">Hydrolase</keyword>
<dbReference type="GO" id="GO:0016787">
    <property type="term" value="F:hydrolase activity"/>
    <property type="evidence" value="ECO:0007669"/>
    <property type="project" value="UniProtKB-KW"/>
</dbReference>
<evidence type="ECO:0000256" key="5">
    <source>
        <dbReference type="ARBA" id="ARBA00022801"/>
    </source>
</evidence>
<dbReference type="CDD" id="cd01121">
    <property type="entry name" value="RadA_SMS_N"/>
    <property type="match status" value="1"/>
</dbReference>
<organism evidence="15 16">
    <name type="scientific">Tectimicrobiota bacterium</name>
    <dbReference type="NCBI Taxonomy" id="2528274"/>
    <lineage>
        <taxon>Bacteria</taxon>
        <taxon>Pseudomonadati</taxon>
        <taxon>Nitrospinota/Tectimicrobiota group</taxon>
        <taxon>Candidatus Tectimicrobiota</taxon>
    </lineage>
</organism>
<keyword evidence="6 13" id="KW-0862">Zinc</keyword>
<comment type="caution">
    <text evidence="15">The sequence shown here is derived from an EMBL/GenBank/DDBJ whole genome shotgun (WGS) entry which is preliminary data.</text>
</comment>
<dbReference type="EMBL" id="JACPRF010000102">
    <property type="protein sequence ID" value="MBI2875903.1"/>
    <property type="molecule type" value="Genomic_DNA"/>
</dbReference>
<dbReference type="InterPro" id="IPR014721">
    <property type="entry name" value="Ribsml_uS5_D2-typ_fold_subgr"/>
</dbReference>
<dbReference type="InterPro" id="IPR041166">
    <property type="entry name" value="Rubredoxin_2"/>
</dbReference>
<keyword evidence="1 11" id="KW-0479">Metal-binding</keyword>
<dbReference type="GO" id="GO:0003684">
    <property type="term" value="F:damaged DNA binding"/>
    <property type="evidence" value="ECO:0007669"/>
    <property type="project" value="InterPro"/>
</dbReference>
<gene>
    <name evidence="11 15" type="primary">radA</name>
    <name evidence="15" type="ORF">HYY20_03380</name>
</gene>
<dbReference type="SUPFAM" id="SSF54211">
    <property type="entry name" value="Ribosomal protein S5 domain 2-like"/>
    <property type="match status" value="1"/>
</dbReference>
<evidence type="ECO:0000259" key="14">
    <source>
        <dbReference type="PROSITE" id="PS50162"/>
    </source>
</evidence>
<keyword evidence="10 11" id="KW-0234">DNA repair</keyword>
<evidence type="ECO:0000256" key="3">
    <source>
        <dbReference type="ARBA" id="ARBA00022763"/>
    </source>
</evidence>
<evidence type="ECO:0000256" key="12">
    <source>
        <dbReference type="NCBIfam" id="TIGR00416"/>
    </source>
</evidence>
<comment type="similarity">
    <text evidence="11 13">Belongs to the RecA family. RadA subfamily.</text>
</comment>
<keyword evidence="4 13" id="KW-0863">Zinc-finger</keyword>
<keyword evidence="8 11" id="KW-0346">Stress response</keyword>
<comment type="function">
    <text evidence="11">Plays a role in repairing double-strand DNA breaks, probably involving stabilizing or processing branched DNA or blocked replication forks.</text>
</comment>
<proteinExistence type="inferred from homology"/>
<comment type="function">
    <text evidence="13">DNA-dependent ATPase involved in processing of recombination intermediates, plays a role in repairing DNA breaks. Stimulates the branch migration of RecA-mediated strand transfer reactions, allowing the 3' invading strand to extend heteroduplex DNA faster. Binds ssDNA in the presence of ADP but not other nucleotides, has ATPase activity that is stimulated by ssDNA and various branched DNA structures, but inhibited by SSB. Does not have RecA's homology-searching function.</text>
</comment>
<dbReference type="GO" id="GO:0005829">
    <property type="term" value="C:cytosol"/>
    <property type="evidence" value="ECO:0007669"/>
    <property type="project" value="TreeGrafter"/>
</dbReference>
<dbReference type="GO" id="GO:0000725">
    <property type="term" value="P:recombinational repair"/>
    <property type="evidence" value="ECO:0007669"/>
    <property type="project" value="UniProtKB-UniRule"/>
</dbReference>
<dbReference type="Gene3D" id="3.30.230.10">
    <property type="match status" value="1"/>
</dbReference>
<dbReference type="InterPro" id="IPR004504">
    <property type="entry name" value="DNA_repair_RadA"/>
</dbReference>
<dbReference type="InterPro" id="IPR003593">
    <property type="entry name" value="AAA+_ATPase"/>
</dbReference>
<evidence type="ECO:0000313" key="15">
    <source>
        <dbReference type="EMBL" id="MBI2875903.1"/>
    </source>
</evidence>
<dbReference type="InterPro" id="IPR020588">
    <property type="entry name" value="RecA_ATP-bd"/>
</dbReference>
<dbReference type="Gene3D" id="3.40.50.300">
    <property type="entry name" value="P-loop containing nucleotide triphosphate hydrolases"/>
    <property type="match status" value="1"/>
</dbReference>
<evidence type="ECO:0000256" key="2">
    <source>
        <dbReference type="ARBA" id="ARBA00022741"/>
    </source>
</evidence>
<evidence type="ECO:0000256" key="6">
    <source>
        <dbReference type="ARBA" id="ARBA00022833"/>
    </source>
</evidence>
<evidence type="ECO:0000256" key="4">
    <source>
        <dbReference type="ARBA" id="ARBA00022771"/>
    </source>
</evidence>
<dbReference type="GO" id="GO:0008270">
    <property type="term" value="F:zinc ion binding"/>
    <property type="evidence" value="ECO:0007669"/>
    <property type="project" value="UniProtKB-KW"/>
</dbReference>
<evidence type="ECO:0000256" key="1">
    <source>
        <dbReference type="ARBA" id="ARBA00022723"/>
    </source>
</evidence>
<evidence type="ECO:0000313" key="16">
    <source>
        <dbReference type="Proteomes" id="UP000769766"/>
    </source>
</evidence>
<protein>
    <recommendedName>
        <fullName evidence="11 12">DNA repair protein RadA</fullName>
    </recommendedName>
</protein>
<evidence type="ECO:0000256" key="13">
    <source>
        <dbReference type="RuleBase" id="RU003555"/>
    </source>
</evidence>
<evidence type="ECO:0000256" key="9">
    <source>
        <dbReference type="ARBA" id="ARBA00023125"/>
    </source>
</evidence>
<dbReference type="PROSITE" id="PS50162">
    <property type="entry name" value="RECA_2"/>
    <property type="match status" value="1"/>
</dbReference>
<feature type="region of interest" description="Lon-protease-like" evidence="11">
    <location>
        <begin position="350"/>
        <end position="453"/>
    </location>
</feature>
<evidence type="ECO:0000256" key="7">
    <source>
        <dbReference type="ARBA" id="ARBA00022840"/>
    </source>
</evidence>
<dbReference type="Pfam" id="PF18073">
    <property type="entry name" value="Zn_ribbon_LapB"/>
    <property type="match status" value="1"/>
</dbReference>
<keyword evidence="3 11" id="KW-0227">DNA damage</keyword>
<dbReference type="Proteomes" id="UP000769766">
    <property type="component" value="Unassembled WGS sequence"/>
</dbReference>
<accession>A0A932CM99</accession>
<keyword evidence="9 11" id="KW-0238">DNA-binding</keyword>
<dbReference type="FunFam" id="3.40.50.300:FF:000050">
    <property type="entry name" value="DNA repair protein RadA"/>
    <property type="match status" value="1"/>
</dbReference>
<dbReference type="NCBIfam" id="TIGR00416">
    <property type="entry name" value="sms"/>
    <property type="match status" value="1"/>
</dbReference>
<feature type="domain" description="RecA family profile 1" evidence="14">
    <location>
        <begin position="65"/>
        <end position="214"/>
    </location>
</feature>
<feature type="short sequence motif" description="RadA KNRFG motif" evidence="11">
    <location>
        <begin position="251"/>
        <end position="255"/>
    </location>
</feature>
<keyword evidence="2 11" id="KW-0547">Nucleotide-binding</keyword>
<dbReference type="InterPro" id="IPR027417">
    <property type="entry name" value="P-loop_NTPase"/>
</dbReference>
<dbReference type="AlphaFoldDB" id="A0A932CM99"/>
<dbReference type="PANTHER" id="PTHR32472:SF10">
    <property type="entry name" value="DNA REPAIR PROTEIN RADA-LIKE PROTEIN"/>
    <property type="match status" value="1"/>
</dbReference>
<dbReference type="PANTHER" id="PTHR32472">
    <property type="entry name" value="DNA REPAIR PROTEIN RADA"/>
    <property type="match status" value="1"/>
</dbReference>
<dbReference type="SMART" id="SM00382">
    <property type="entry name" value="AAA"/>
    <property type="match status" value="1"/>
</dbReference>
<dbReference type="PRINTS" id="PR01874">
    <property type="entry name" value="DNAREPAIRADA"/>
</dbReference>
<dbReference type="SUPFAM" id="SSF52540">
    <property type="entry name" value="P-loop containing nucleoside triphosphate hydrolases"/>
    <property type="match status" value="1"/>
</dbReference>
<dbReference type="HAMAP" id="MF_01498">
    <property type="entry name" value="RadA_bact"/>
    <property type="match status" value="1"/>
</dbReference>
<dbReference type="GO" id="GO:0005524">
    <property type="term" value="F:ATP binding"/>
    <property type="evidence" value="ECO:0007669"/>
    <property type="project" value="UniProtKB-UniRule"/>
</dbReference>